<organism evidence="1">
    <name type="scientific">Pseudomonas phage Pyxpy01</name>
    <dbReference type="NCBI Taxonomy" id="3138546"/>
    <lineage>
        <taxon>Viruses</taxon>
    </lineage>
</organism>
<proteinExistence type="predicted"/>
<evidence type="ECO:0000313" key="1">
    <source>
        <dbReference type="EMBL" id="XAI69432.1"/>
    </source>
</evidence>
<name>A0AAU6VZJ7_9VIRU</name>
<reference evidence="1" key="1">
    <citation type="journal article" date="2024" name="J. Gen. Virol.">
        <title>Novel phages of Pseudomonas syringae unveil numerous potential auxiliary metabolic genes.</title>
        <authorList>
            <person name="Feltin C."/>
            <person name="Garneau J.R."/>
            <person name="Morris C.E."/>
            <person name="Berard A."/>
            <person name="Torres-Barcelo C."/>
        </authorList>
    </citation>
    <scope>NUCLEOTIDE SEQUENCE</scope>
</reference>
<dbReference type="EMBL" id="PP179310">
    <property type="protein sequence ID" value="XAI69432.1"/>
    <property type="molecule type" value="Genomic_DNA"/>
</dbReference>
<protein>
    <submittedName>
        <fullName evidence="1">Uncharacterized protein</fullName>
    </submittedName>
</protein>
<sequence>MKLPMPTVTEINDMAIRAEQAIYMCDANRSATKLIVENAIRSALAIVVDRMNIQIPDSMAIDLSKPQ</sequence>
<accession>A0AAU6VZJ7</accession>
<gene>
    <name evidence="1" type="ORF">Pyxpy01_00134</name>
</gene>